<gene>
    <name evidence="3" type="ORF">ACFQZ7_09595</name>
</gene>
<feature type="domain" description="Phosphatidic acid phosphatase type 2/haloperoxidase" evidence="2">
    <location>
        <begin position="88"/>
        <end position="200"/>
    </location>
</feature>
<keyword evidence="4" id="KW-1185">Reference proteome</keyword>
<evidence type="ECO:0000259" key="2">
    <source>
        <dbReference type="SMART" id="SM00014"/>
    </source>
</evidence>
<proteinExistence type="predicted"/>
<dbReference type="EMBL" id="JBHTIO010000044">
    <property type="protein sequence ID" value="MFD0897974.1"/>
    <property type="molecule type" value="Genomic_DNA"/>
</dbReference>
<feature type="transmembrane region" description="Helical" evidence="1">
    <location>
        <begin position="54"/>
        <end position="80"/>
    </location>
</feature>
<dbReference type="SMART" id="SM00014">
    <property type="entry name" value="acidPPc"/>
    <property type="match status" value="1"/>
</dbReference>
<feature type="transmembrane region" description="Helical" evidence="1">
    <location>
        <begin position="87"/>
        <end position="105"/>
    </location>
</feature>
<dbReference type="PANTHER" id="PTHR14969">
    <property type="entry name" value="SPHINGOSINE-1-PHOSPHATE PHOSPHOHYDROLASE"/>
    <property type="match status" value="1"/>
</dbReference>
<feature type="transmembrane region" description="Helical" evidence="1">
    <location>
        <begin position="185"/>
        <end position="203"/>
    </location>
</feature>
<dbReference type="SUPFAM" id="SSF48317">
    <property type="entry name" value="Acid phosphatase/Vanadium-dependent haloperoxidase"/>
    <property type="match status" value="1"/>
</dbReference>
<feature type="transmembrane region" description="Helical" evidence="1">
    <location>
        <begin position="158"/>
        <end position="179"/>
    </location>
</feature>
<evidence type="ECO:0000313" key="4">
    <source>
        <dbReference type="Proteomes" id="UP001597104"/>
    </source>
</evidence>
<organism evidence="3 4">
    <name type="scientific">Loigolactobacillus binensis</name>
    <dbReference type="NCBI Taxonomy" id="2559922"/>
    <lineage>
        <taxon>Bacteria</taxon>
        <taxon>Bacillati</taxon>
        <taxon>Bacillota</taxon>
        <taxon>Bacilli</taxon>
        <taxon>Lactobacillales</taxon>
        <taxon>Lactobacillaceae</taxon>
        <taxon>Loigolactobacillus</taxon>
    </lineage>
</organism>
<evidence type="ECO:0000256" key="1">
    <source>
        <dbReference type="SAM" id="Phobius"/>
    </source>
</evidence>
<dbReference type="InterPro" id="IPR000326">
    <property type="entry name" value="PAP2/HPO"/>
</dbReference>
<dbReference type="Pfam" id="PF01569">
    <property type="entry name" value="PAP2"/>
    <property type="match status" value="1"/>
</dbReference>
<dbReference type="CDD" id="cd03392">
    <property type="entry name" value="PAP2_like_2"/>
    <property type="match status" value="1"/>
</dbReference>
<sequence length="228" mass="25360">MKRLTKRRPPAILVVAGLLLILALLAHFQAAPLTFIDQTLATPLQTIVTPTKTFLLRLISVIAQPSMAVLYAVVLIGGLWYFQHRAAAVWVLVTFGIGGAGSWLLKFLVARPRPTAHVLVAENGYSFPSGHVFSAVMIISLLYYLFARPLPRLWQRLGCLLGAGIWLGLVVAARVYLGAHYPSDTIAALLLGYLWIRLALWLYQHYYPQLQARLESNPAPNMRHGQKK</sequence>
<keyword evidence="1" id="KW-0812">Transmembrane</keyword>
<comment type="caution">
    <text evidence="3">The sequence shown here is derived from an EMBL/GenBank/DDBJ whole genome shotgun (WGS) entry which is preliminary data.</text>
</comment>
<dbReference type="RefSeq" id="WP_223876973.1">
    <property type="nucleotide sequence ID" value="NZ_BJDN01000001.1"/>
</dbReference>
<accession>A0ABW3EGJ7</accession>
<dbReference type="Gene3D" id="1.20.144.10">
    <property type="entry name" value="Phosphatidic acid phosphatase type 2/haloperoxidase"/>
    <property type="match status" value="1"/>
</dbReference>
<dbReference type="Proteomes" id="UP001597104">
    <property type="component" value="Unassembled WGS sequence"/>
</dbReference>
<name>A0ABW3EGJ7_9LACO</name>
<feature type="transmembrane region" description="Helical" evidence="1">
    <location>
        <begin position="125"/>
        <end position="146"/>
    </location>
</feature>
<keyword evidence="1" id="KW-0472">Membrane</keyword>
<reference evidence="4" key="1">
    <citation type="journal article" date="2019" name="Int. J. Syst. Evol. Microbiol.">
        <title>The Global Catalogue of Microorganisms (GCM) 10K type strain sequencing project: providing services to taxonomists for standard genome sequencing and annotation.</title>
        <authorList>
            <consortium name="The Broad Institute Genomics Platform"/>
            <consortium name="The Broad Institute Genome Sequencing Center for Infectious Disease"/>
            <person name="Wu L."/>
            <person name="Ma J."/>
        </authorList>
    </citation>
    <scope>NUCLEOTIDE SEQUENCE [LARGE SCALE GENOMIC DNA]</scope>
    <source>
        <strain evidence="4">CCM 8925</strain>
    </source>
</reference>
<keyword evidence="1" id="KW-1133">Transmembrane helix</keyword>
<dbReference type="InterPro" id="IPR036938">
    <property type="entry name" value="PAP2/HPO_sf"/>
</dbReference>
<dbReference type="PANTHER" id="PTHR14969:SF13">
    <property type="entry name" value="AT30094P"/>
    <property type="match status" value="1"/>
</dbReference>
<evidence type="ECO:0000313" key="3">
    <source>
        <dbReference type="EMBL" id="MFD0897974.1"/>
    </source>
</evidence>
<protein>
    <submittedName>
        <fullName evidence="3">Phosphatase PAP2 family protein</fullName>
    </submittedName>
</protein>